<sequence>MGRLAALIALIAAVWVIYHLWTKNNRLSDTEKLIWTVCAIAFSIVTAIIYYFTQYRKIQ</sequence>
<feature type="transmembrane region" description="Helical" evidence="1">
    <location>
        <begin position="5"/>
        <end position="21"/>
    </location>
</feature>
<evidence type="ECO:0008006" key="4">
    <source>
        <dbReference type="Google" id="ProtNLM"/>
    </source>
</evidence>
<dbReference type="GO" id="GO:0005886">
    <property type="term" value="C:plasma membrane"/>
    <property type="evidence" value="ECO:0007669"/>
    <property type="project" value="UniProtKB-SubCell"/>
</dbReference>
<proteinExistence type="predicted"/>
<accession>A0A7K3WTV4</accession>
<keyword evidence="1" id="KW-0472">Membrane</keyword>
<keyword evidence="1" id="KW-1133">Transmembrane helix</keyword>
<dbReference type="RefSeq" id="WP_163285845.1">
    <property type="nucleotide sequence ID" value="NZ_JAAGVY010000026.1"/>
</dbReference>
<evidence type="ECO:0000256" key="1">
    <source>
        <dbReference type="SAM" id="Phobius"/>
    </source>
</evidence>
<dbReference type="Proteomes" id="UP000486602">
    <property type="component" value="Unassembled WGS sequence"/>
</dbReference>
<dbReference type="EMBL" id="JAAGVY010000026">
    <property type="protein sequence ID" value="NEN24451.1"/>
    <property type="molecule type" value="Genomic_DNA"/>
</dbReference>
<evidence type="ECO:0000313" key="2">
    <source>
        <dbReference type="EMBL" id="NEN24451.1"/>
    </source>
</evidence>
<evidence type="ECO:0000313" key="3">
    <source>
        <dbReference type="Proteomes" id="UP000486602"/>
    </source>
</evidence>
<keyword evidence="1" id="KW-0812">Transmembrane</keyword>
<comment type="caution">
    <text evidence="2">The sequence shown here is derived from an EMBL/GenBank/DDBJ whole genome shotgun (WGS) entry which is preliminary data.</text>
</comment>
<gene>
    <name evidence="2" type="ORF">G3O08_13145</name>
</gene>
<organism evidence="2 3">
    <name type="scientific">Cryomorpha ignava</name>
    <dbReference type="NCBI Taxonomy" id="101383"/>
    <lineage>
        <taxon>Bacteria</taxon>
        <taxon>Pseudomonadati</taxon>
        <taxon>Bacteroidota</taxon>
        <taxon>Flavobacteriia</taxon>
        <taxon>Flavobacteriales</taxon>
        <taxon>Cryomorphaceae</taxon>
        <taxon>Cryomorpha</taxon>
    </lineage>
</organism>
<name>A0A7K3WTV4_9FLAO</name>
<reference evidence="2 3" key="1">
    <citation type="submission" date="2020-02" db="EMBL/GenBank/DDBJ databases">
        <title>Out from the shadows clarifying the taxonomy of the family Cryomorphaceae and related taxa by utilizing the GTDB taxonomic framework.</title>
        <authorList>
            <person name="Bowman J.P."/>
        </authorList>
    </citation>
    <scope>NUCLEOTIDE SEQUENCE [LARGE SCALE GENOMIC DNA]</scope>
    <source>
        <strain evidence="2 3">QSSC 1-22</strain>
    </source>
</reference>
<protein>
    <recommendedName>
        <fullName evidence="4">Cardiolipin synthase N-terminal domain-containing protein</fullName>
    </recommendedName>
</protein>
<feature type="transmembrane region" description="Helical" evidence="1">
    <location>
        <begin position="33"/>
        <end position="53"/>
    </location>
</feature>
<keyword evidence="3" id="KW-1185">Reference proteome</keyword>
<dbReference type="AlphaFoldDB" id="A0A7K3WTV4"/>